<name>A0A673B7R4_9TELE</name>
<feature type="region of interest" description="Disordered" evidence="7">
    <location>
        <begin position="352"/>
        <end position="396"/>
    </location>
</feature>
<evidence type="ECO:0000256" key="2">
    <source>
        <dbReference type="ARBA" id="ARBA00007014"/>
    </source>
</evidence>
<dbReference type="SUPFAM" id="SSF50044">
    <property type="entry name" value="SH3-domain"/>
    <property type="match status" value="1"/>
</dbReference>
<sequence length="824" mass="90845">VTFDIQEFYEVTLLDSQRWVESSKGADPMAPVNLWDFSSLQSTTVTSDTLPSLSTSIEKYRHHDEDSSPQDQSSPQLTEEAGGPELVQVSEKNISQIENVHGYVSHAHISPMKQAEAPPSSPIIPVIPISPIPAETTANPPTSQVSFLFPLSSSSSSSSQSGNSGLGFSIAGGTDNPHIGEDPSIFITKVIPGGAAAQDGRLRVNDVILRVNEVDVRDVTHSRAVEALKEAGSLVRLYIRRRKPVSEKVMEIKLVKGPKGLGFSIAGGVGNQHIPGDNSIYVTKIIEGGAAHKDGRLQIGDKLMAVNSACLEEVSHEHAVTALKNTPDVVYLKVAKPNSVFMNDSFAPPDLTNSYSQHMENHISPPQLPGTDPPPPASSGRYSPTPKSMLGDDDVSREPRKVVLHRGATGLGFNIVGGEDGEGIFISFILAGGPADLCGELRKGDRLVSVNGVDLRNATHEQAAAALKNAGQTVTIIAHYRPEEYSRFEAKIHDLREQMMNSSISSGSGSLRTSQKRSLYVRALFDYDKTRDSGLPSQGLNFKFGDILHVVNASDDEWWQARQLTAQGEVEEVGVIPSKRRVEKKERARLKTVKFNAKSRDRGVNPDSVCLFAGGQEEYVLSYEPVIQQEVSYTRPVIILGPMKDRINDDLISEFPDKFGSCVPHTTRPKRDYEVDGRDYHFVVSREQMEKDIQDHKFIEAGQYNNHLYGTSVQSVREVAEKGKHCILDVSGNAIKRLQLAQLHPIAIFIKPKSVENIMEMNKRLTEEQGRKTFDRATKLEQEFTEHFTAIVQGDTLEEIYDQVKQIIEEQSGPFIWVQSKEKL</sequence>
<dbReference type="CDD" id="cd06724">
    <property type="entry name" value="PDZ2_Dlg1-2-4-like"/>
    <property type="match status" value="1"/>
</dbReference>
<dbReference type="CDD" id="cd00071">
    <property type="entry name" value="GMPK"/>
    <property type="match status" value="1"/>
</dbReference>
<dbReference type="InterPro" id="IPR036034">
    <property type="entry name" value="PDZ_sf"/>
</dbReference>
<dbReference type="InterPro" id="IPR019583">
    <property type="entry name" value="DLG1-4_PDZ_assoc"/>
</dbReference>
<dbReference type="SMART" id="SM00072">
    <property type="entry name" value="GuKc"/>
    <property type="match status" value="1"/>
</dbReference>
<evidence type="ECO:0000256" key="1">
    <source>
        <dbReference type="ARBA" id="ARBA00004170"/>
    </source>
</evidence>
<dbReference type="Pfam" id="PF10600">
    <property type="entry name" value="PDZ_assoc"/>
    <property type="match status" value="1"/>
</dbReference>
<reference evidence="11" key="3">
    <citation type="submission" date="2025-09" db="UniProtKB">
        <authorList>
            <consortium name="Ensembl"/>
        </authorList>
    </citation>
    <scope>IDENTIFICATION</scope>
</reference>
<dbReference type="GO" id="GO:0016323">
    <property type="term" value="C:basolateral plasma membrane"/>
    <property type="evidence" value="ECO:0007669"/>
    <property type="project" value="TreeGrafter"/>
</dbReference>
<dbReference type="GO" id="GO:0045197">
    <property type="term" value="P:establishment or maintenance of epithelial cell apical/basal polarity"/>
    <property type="evidence" value="ECO:0007669"/>
    <property type="project" value="TreeGrafter"/>
</dbReference>
<dbReference type="InterPro" id="IPR027417">
    <property type="entry name" value="P-loop_NTPase"/>
</dbReference>
<dbReference type="PANTHER" id="PTHR23119">
    <property type="entry name" value="DISCS LARGE"/>
    <property type="match status" value="1"/>
</dbReference>
<dbReference type="SMART" id="SM00326">
    <property type="entry name" value="SH3"/>
    <property type="match status" value="1"/>
</dbReference>
<evidence type="ECO:0000313" key="12">
    <source>
        <dbReference type="Proteomes" id="UP000472271"/>
    </source>
</evidence>
<evidence type="ECO:0000259" key="10">
    <source>
        <dbReference type="PROSITE" id="PS50106"/>
    </source>
</evidence>
<accession>A0A673B7R4</accession>
<feature type="region of interest" description="Disordered" evidence="7">
    <location>
        <begin position="151"/>
        <end position="174"/>
    </location>
</feature>
<dbReference type="SMART" id="SM00228">
    <property type="entry name" value="PDZ"/>
    <property type="match status" value="3"/>
</dbReference>
<keyword evidence="12" id="KW-1185">Reference proteome</keyword>
<dbReference type="PROSITE" id="PS50002">
    <property type="entry name" value="SH3"/>
    <property type="match status" value="1"/>
</dbReference>
<dbReference type="GO" id="GO:0098609">
    <property type="term" value="P:cell-cell adhesion"/>
    <property type="evidence" value="ECO:0007669"/>
    <property type="project" value="TreeGrafter"/>
</dbReference>
<feature type="domain" description="PDZ" evidence="10">
    <location>
        <begin position="401"/>
        <end position="482"/>
    </location>
</feature>
<dbReference type="GO" id="GO:0035255">
    <property type="term" value="F:ionotropic glutamate receptor binding"/>
    <property type="evidence" value="ECO:0007669"/>
    <property type="project" value="TreeGrafter"/>
</dbReference>
<evidence type="ECO:0000256" key="6">
    <source>
        <dbReference type="PROSITE-ProRule" id="PRU00192"/>
    </source>
</evidence>
<organism evidence="11 12">
    <name type="scientific">Sphaeramia orbicularis</name>
    <name type="common">orbiculate cardinalfish</name>
    <dbReference type="NCBI Taxonomy" id="375764"/>
    <lineage>
        <taxon>Eukaryota</taxon>
        <taxon>Metazoa</taxon>
        <taxon>Chordata</taxon>
        <taxon>Craniata</taxon>
        <taxon>Vertebrata</taxon>
        <taxon>Euteleostomi</taxon>
        <taxon>Actinopterygii</taxon>
        <taxon>Neopterygii</taxon>
        <taxon>Teleostei</taxon>
        <taxon>Neoteleostei</taxon>
        <taxon>Acanthomorphata</taxon>
        <taxon>Gobiaria</taxon>
        <taxon>Kurtiformes</taxon>
        <taxon>Apogonoidei</taxon>
        <taxon>Apogonidae</taxon>
        <taxon>Apogoninae</taxon>
        <taxon>Sphaeramia</taxon>
    </lineage>
</organism>
<dbReference type="InterPro" id="IPR008145">
    <property type="entry name" value="GK/Ca_channel_bsu"/>
</dbReference>
<dbReference type="PIRSF" id="PIRSF001741">
    <property type="entry name" value="MAGUK_DLGH"/>
    <property type="match status" value="1"/>
</dbReference>
<dbReference type="PANTHER" id="PTHR23119:SF5">
    <property type="entry name" value="DISKS LARGE HOMOLOG 1"/>
    <property type="match status" value="1"/>
</dbReference>
<feature type="region of interest" description="Disordered" evidence="7">
    <location>
        <begin position="60"/>
        <end position="84"/>
    </location>
</feature>
<protein>
    <submittedName>
        <fullName evidence="11">Uncharacterized protein</fullName>
    </submittedName>
</protein>
<dbReference type="Pfam" id="PF00595">
    <property type="entry name" value="PDZ"/>
    <property type="match status" value="3"/>
</dbReference>
<dbReference type="FunFam" id="2.30.42.10:FF:000002">
    <property type="entry name" value="Disks large homolog 4 isoform 2"/>
    <property type="match status" value="1"/>
</dbReference>
<evidence type="ECO:0000313" key="11">
    <source>
        <dbReference type="Ensembl" id="ENSSORP00005037384.1"/>
    </source>
</evidence>
<dbReference type="SUPFAM" id="SSF50156">
    <property type="entry name" value="PDZ domain-like"/>
    <property type="match status" value="3"/>
</dbReference>
<feature type="domain" description="PDZ" evidence="10">
    <location>
        <begin position="251"/>
        <end position="338"/>
    </location>
</feature>
<dbReference type="GO" id="GO:0007268">
    <property type="term" value="P:chemical synaptic transmission"/>
    <property type="evidence" value="ECO:0007669"/>
    <property type="project" value="InterPro"/>
</dbReference>
<feature type="compositionally biased region" description="Low complexity" evidence="7">
    <location>
        <begin position="151"/>
        <end position="169"/>
    </location>
</feature>
<feature type="domain" description="SH3" evidence="8">
    <location>
        <begin position="516"/>
        <end position="586"/>
    </location>
</feature>
<dbReference type="FunFam" id="2.30.42.10:FF:000049">
    <property type="entry name" value="disks large homolog 1 isoform X1"/>
    <property type="match status" value="1"/>
</dbReference>
<dbReference type="GO" id="GO:0098839">
    <property type="term" value="C:postsynaptic density membrane"/>
    <property type="evidence" value="ECO:0007669"/>
    <property type="project" value="TreeGrafter"/>
</dbReference>
<dbReference type="InterPro" id="IPR001452">
    <property type="entry name" value="SH3_domain"/>
</dbReference>
<dbReference type="GO" id="GO:0043005">
    <property type="term" value="C:neuron projection"/>
    <property type="evidence" value="ECO:0007669"/>
    <property type="project" value="InterPro"/>
</dbReference>
<dbReference type="FunFam" id="3.40.50.300:FF:001402">
    <property type="entry name" value="Discs, large homolog 3 (Drosophila)"/>
    <property type="match status" value="1"/>
</dbReference>
<comment type="similarity">
    <text evidence="2">Belongs to the MAGUK family.</text>
</comment>
<dbReference type="GO" id="GO:0031594">
    <property type="term" value="C:neuromuscular junction"/>
    <property type="evidence" value="ECO:0007669"/>
    <property type="project" value="InterPro"/>
</dbReference>
<dbReference type="PROSITE" id="PS50052">
    <property type="entry name" value="GUANYLATE_KINASE_2"/>
    <property type="match status" value="1"/>
</dbReference>
<dbReference type="Pfam" id="PF00018">
    <property type="entry name" value="SH3_1"/>
    <property type="match status" value="1"/>
</dbReference>
<dbReference type="Pfam" id="PF10608">
    <property type="entry name" value="MAGUK_N_PEST"/>
    <property type="match status" value="1"/>
</dbReference>
<dbReference type="FunFam" id="3.30.63.10:FF:000001">
    <property type="entry name" value="Disks large homolog 1 isoform 2"/>
    <property type="match status" value="1"/>
</dbReference>
<feature type="domain" description="Guanylate kinase-like" evidence="9">
    <location>
        <begin position="634"/>
        <end position="809"/>
    </location>
</feature>
<evidence type="ECO:0000259" key="8">
    <source>
        <dbReference type="PROSITE" id="PS50002"/>
    </source>
</evidence>
<dbReference type="Gene3D" id="3.30.63.10">
    <property type="entry name" value="Guanylate Kinase phosphate binding domain"/>
    <property type="match status" value="1"/>
</dbReference>
<dbReference type="CDD" id="cd06723">
    <property type="entry name" value="PDZ1_Dlg1-2-4-like"/>
    <property type="match status" value="1"/>
</dbReference>
<reference evidence="11" key="1">
    <citation type="submission" date="2019-06" db="EMBL/GenBank/DDBJ databases">
        <authorList>
            <consortium name="Wellcome Sanger Institute Data Sharing"/>
        </authorList>
    </citation>
    <scope>NUCLEOTIDE SEQUENCE [LARGE SCALE GENOMIC DNA]</scope>
</reference>
<evidence type="ECO:0000256" key="7">
    <source>
        <dbReference type="SAM" id="MobiDB-lite"/>
    </source>
</evidence>
<dbReference type="InterPro" id="IPR036028">
    <property type="entry name" value="SH3-like_dom_sf"/>
</dbReference>
<dbReference type="InterPro" id="IPR019590">
    <property type="entry name" value="DLG1_PEST_dom"/>
</dbReference>
<dbReference type="Gene3D" id="2.30.42.10">
    <property type="match status" value="3"/>
</dbReference>
<proteinExistence type="inferred from homology"/>
<dbReference type="PROSITE" id="PS00856">
    <property type="entry name" value="GUANYLATE_KINASE_1"/>
    <property type="match status" value="1"/>
</dbReference>
<evidence type="ECO:0000256" key="3">
    <source>
        <dbReference type="ARBA" id="ARBA00022443"/>
    </source>
</evidence>
<dbReference type="PROSITE" id="PS50106">
    <property type="entry name" value="PDZ"/>
    <property type="match status" value="3"/>
</dbReference>
<dbReference type="CDD" id="cd06795">
    <property type="entry name" value="PDZ3_Dlg1-2-4-like"/>
    <property type="match status" value="1"/>
</dbReference>
<keyword evidence="3 6" id="KW-0728">SH3 domain</keyword>
<dbReference type="InterPro" id="IPR016313">
    <property type="entry name" value="DLG1-like"/>
</dbReference>
<dbReference type="Gene3D" id="2.30.30.40">
    <property type="entry name" value="SH3 Domains"/>
    <property type="match status" value="1"/>
</dbReference>
<dbReference type="FunFam" id="2.30.30.40:FF:000058">
    <property type="entry name" value="Disks large homolog 1 isoform X1"/>
    <property type="match status" value="1"/>
</dbReference>
<dbReference type="SMART" id="SM01277">
    <property type="entry name" value="MAGUK_N_PEST"/>
    <property type="match status" value="1"/>
</dbReference>
<dbReference type="GO" id="GO:0097120">
    <property type="term" value="P:receptor localization to synapse"/>
    <property type="evidence" value="ECO:0007669"/>
    <property type="project" value="TreeGrafter"/>
</dbReference>
<dbReference type="GO" id="GO:0099072">
    <property type="term" value="P:regulation of postsynaptic membrane neurotransmitter receptor levels"/>
    <property type="evidence" value="ECO:0007669"/>
    <property type="project" value="TreeGrafter"/>
</dbReference>
<dbReference type="Proteomes" id="UP000472271">
    <property type="component" value="Chromosome 17"/>
</dbReference>
<dbReference type="InterPro" id="IPR050614">
    <property type="entry name" value="Synaptic_Scaffolding_LAP-MAGUK"/>
</dbReference>
<dbReference type="InterPro" id="IPR001478">
    <property type="entry name" value="PDZ"/>
</dbReference>
<evidence type="ECO:0000256" key="5">
    <source>
        <dbReference type="ARBA" id="ARBA00023136"/>
    </source>
</evidence>
<dbReference type="InterPro" id="IPR020590">
    <property type="entry name" value="Guanylate_kinase_CS"/>
</dbReference>
<reference evidence="11" key="2">
    <citation type="submission" date="2025-08" db="UniProtKB">
        <authorList>
            <consortium name="Ensembl"/>
        </authorList>
    </citation>
    <scope>IDENTIFICATION</scope>
</reference>
<dbReference type="Pfam" id="PF00625">
    <property type="entry name" value="Guanylate_kin"/>
    <property type="match status" value="1"/>
</dbReference>
<comment type="subcellular location">
    <subcellularLocation>
        <location evidence="1">Membrane</location>
        <topology evidence="1">Peripheral membrane protein</topology>
    </subcellularLocation>
</comment>
<keyword evidence="5" id="KW-0472">Membrane</keyword>
<dbReference type="InterPro" id="IPR008144">
    <property type="entry name" value="Guanylate_kin-like_dom"/>
</dbReference>
<dbReference type="SUPFAM" id="SSF52540">
    <property type="entry name" value="P-loop containing nucleoside triphosphate hydrolases"/>
    <property type="match status" value="1"/>
</dbReference>
<dbReference type="GO" id="GO:0043113">
    <property type="term" value="P:receptor clustering"/>
    <property type="evidence" value="ECO:0007669"/>
    <property type="project" value="TreeGrafter"/>
</dbReference>
<keyword evidence="4" id="KW-0677">Repeat</keyword>
<dbReference type="AlphaFoldDB" id="A0A673B7R4"/>
<feature type="domain" description="PDZ" evidence="10">
    <location>
        <begin position="148"/>
        <end position="243"/>
    </location>
</feature>
<dbReference type="FunFam" id="2.30.42.10:FF:000001">
    <property type="entry name" value="Disks large homolog 1 isoform 2"/>
    <property type="match status" value="1"/>
</dbReference>
<dbReference type="Ensembl" id="ENSSORT00005038358.1">
    <property type="protein sequence ID" value="ENSSORP00005037384.1"/>
    <property type="gene ID" value="ENSSORG00005017191.1"/>
</dbReference>
<dbReference type="Gene3D" id="3.40.50.300">
    <property type="entry name" value="P-loop containing nucleotide triphosphate hydrolases"/>
    <property type="match status" value="1"/>
</dbReference>
<gene>
    <name evidence="11" type="primary">LOC115437504</name>
</gene>
<evidence type="ECO:0000256" key="4">
    <source>
        <dbReference type="ARBA" id="ARBA00022737"/>
    </source>
</evidence>
<feature type="compositionally biased region" description="Pro residues" evidence="7">
    <location>
        <begin position="366"/>
        <end position="377"/>
    </location>
</feature>
<evidence type="ECO:0000259" key="9">
    <source>
        <dbReference type="PROSITE" id="PS50052"/>
    </source>
</evidence>
<dbReference type="GO" id="GO:0019901">
    <property type="term" value="F:protein kinase binding"/>
    <property type="evidence" value="ECO:0007669"/>
    <property type="project" value="TreeGrafter"/>
</dbReference>